<keyword evidence="7" id="KW-0479">Metal-binding</keyword>
<dbReference type="KEGG" id="tcm:HL41_02395"/>
<dbReference type="OrthoDB" id="9776710at2"/>
<evidence type="ECO:0000256" key="8">
    <source>
        <dbReference type="ARBA" id="ARBA00022982"/>
    </source>
</evidence>
<reference evidence="13 14" key="1">
    <citation type="journal article" date="2015" name="Genome Announc.">
        <title>Genome Sequence of a Sulfate-Reducing Thermophilic Bacterium, Thermodesulfobacterium commune DSM 2178T (Phylum Thermodesulfobacteria).</title>
        <authorList>
            <person name="Bhatnagar S."/>
            <person name="Badger J.H."/>
            <person name="Madupu R."/>
            <person name="Khouri H.M."/>
            <person name="O'Connor E.M."/>
            <person name="Robb F.T."/>
            <person name="Ward N.L."/>
            <person name="Eisen J.A."/>
        </authorList>
    </citation>
    <scope>NUCLEOTIDE SEQUENCE [LARGE SCALE GENOMIC DNA]</scope>
    <source>
        <strain evidence="13 14">DSM 2178</strain>
    </source>
</reference>
<dbReference type="PANTHER" id="PTHR43141">
    <property type="entry name" value="CYTOCHROME BD2 SUBUNIT II"/>
    <property type="match status" value="1"/>
</dbReference>
<name>A0A075WQZ8_9BACT</name>
<dbReference type="Pfam" id="PF02322">
    <property type="entry name" value="Cyt_bd_oxida_II"/>
    <property type="match status" value="1"/>
</dbReference>
<dbReference type="GO" id="GO:0070069">
    <property type="term" value="C:cytochrome complex"/>
    <property type="evidence" value="ECO:0007669"/>
    <property type="project" value="TreeGrafter"/>
</dbReference>
<keyword evidence="11 12" id="KW-0472">Membrane</keyword>
<gene>
    <name evidence="13" type="ORF">HL41_02395</name>
</gene>
<feature type="transmembrane region" description="Helical" evidence="12">
    <location>
        <begin position="232"/>
        <end position="252"/>
    </location>
</feature>
<evidence type="ECO:0000313" key="13">
    <source>
        <dbReference type="EMBL" id="AIH03734.1"/>
    </source>
</evidence>
<evidence type="ECO:0000256" key="12">
    <source>
        <dbReference type="SAM" id="Phobius"/>
    </source>
</evidence>
<dbReference type="HOGENOM" id="CLU_049294_0_1_0"/>
<dbReference type="GO" id="GO:0019646">
    <property type="term" value="P:aerobic electron transport chain"/>
    <property type="evidence" value="ECO:0007669"/>
    <property type="project" value="TreeGrafter"/>
</dbReference>
<keyword evidence="14" id="KW-1185">Reference proteome</keyword>
<feature type="transmembrane region" description="Helical" evidence="12">
    <location>
        <begin position="303"/>
        <end position="327"/>
    </location>
</feature>
<evidence type="ECO:0000256" key="3">
    <source>
        <dbReference type="ARBA" id="ARBA00022448"/>
    </source>
</evidence>
<dbReference type="InterPro" id="IPR003317">
    <property type="entry name" value="Cyt-d_oxidase_su2"/>
</dbReference>
<accession>A0A075WQZ8</accession>
<comment type="similarity">
    <text evidence="2">Belongs to the cytochrome ubiquinol oxidase subunit 2 family.</text>
</comment>
<keyword evidence="5" id="KW-0349">Heme</keyword>
<evidence type="ECO:0000256" key="4">
    <source>
        <dbReference type="ARBA" id="ARBA00022475"/>
    </source>
</evidence>
<dbReference type="PANTHER" id="PTHR43141:SF5">
    <property type="entry name" value="CYTOCHROME BD-I UBIQUINOL OXIDASE SUBUNIT 2"/>
    <property type="match status" value="1"/>
</dbReference>
<evidence type="ECO:0000256" key="5">
    <source>
        <dbReference type="ARBA" id="ARBA00022617"/>
    </source>
</evidence>
<keyword evidence="9 12" id="KW-1133">Transmembrane helix</keyword>
<organism evidence="13 14">
    <name type="scientific">Thermodesulfobacterium commune DSM 2178</name>
    <dbReference type="NCBI Taxonomy" id="289377"/>
    <lineage>
        <taxon>Bacteria</taxon>
        <taxon>Pseudomonadati</taxon>
        <taxon>Thermodesulfobacteriota</taxon>
        <taxon>Thermodesulfobacteria</taxon>
        <taxon>Thermodesulfobacteriales</taxon>
        <taxon>Thermodesulfobacteriaceae</taxon>
        <taxon>Thermodesulfobacterium</taxon>
    </lineage>
</organism>
<keyword evidence="6 12" id="KW-0812">Transmembrane</keyword>
<dbReference type="NCBIfam" id="TIGR00203">
    <property type="entry name" value="cydB"/>
    <property type="match status" value="1"/>
</dbReference>
<evidence type="ECO:0000256" key="1">
    <source>
        <dbReference type="ARBA" id="ARBA00004651"/>
    </source>
</evidence>
<dbReference type="AlphaFoldDB" id="A0A075WQZ8"/>
<feature type="transmembrane region" description="Helical" evidence="12">
    <location>
        <begin position="259"/>
        <end position="283"/>
    </location>
</feature>
<evidence type="ECO:0000256" key="7">
    <source>
        <dbReference type="ARBA" id="ARBA00022723"/>
    </source>
</evidence>
<dbReference type="eggNOG" id="COG1294">
    <property type="taxonomic scope" value="Bacteria"/>
</dbReference>
<dbReference type="RefSeq" id="WP_038061101.1">
    <property type="nucleotide sequence ID" value="NZ_CP008796.1"/>
</dbReference>
<evidence type="ECO:0000256" key="2">
    <source>
        <dbReference type="ARBA" id="ARBA00007543"/>
    </source>
</evidence>
<dbReference type="GO" id="GO:0005886">
    <property type="term" value="C:plasma membrane"/>
    <property type="evidence" value="ECO:0007669"/>
    <property type="project" value="UniProtKB-SubCell"/>
</dbReference>
<dbReference type="STRING" id="289377.HL41_02395"/>
<sequence length="339" mass="37732">MEGNIYQIIWFVLWAVLWTGYFVLDGFDLGAGSAFYLLGKKEEEKKAIYQALGPFWDGNEVWLITAGGATFAAFPKTYAVMFSSLYSALLLLLFSLILRGVSIEYRNKYDKPLWKTLWDLGFFLGSILPPFLLGVAFANIFQGIPIDEKGIYHGSLFTLLNPFGILGGILFVFCFAAHGCNWIAFKTNGELSEKAATLSKKFTAVTLILAGLFFFGAYLSTNLWQNYFNCPLLLVFPVLSLAGFLMIFPFLIKKNFLGAFLASAVGISGFSAWGFAGLFPNMLPSSLNPAWNLTIYNSSSSLLTLQIMTIVALIFVPIVLAYTFWAYKTFSFKISSKEI</sequence>
<feature type="transmembrane region" description="Helical" evidence="12">
    <location>
        <begin position="78"/>
        <end position="99"/>
    </location>
</feature>
<evidence type="ECO:0000256" key="9">
    <source>
        <dbReference type="ARBA" id="ARBA00022989"/>
    </source>
</evidence>
<evidence type="ECO:0000313" key="14">
    <source>
        <dbReference type="Proteomes" id="UP000028481"/>
    </source>
</evidence>
<evidence type="ECO:0000256" key="6">
    <source>
        <dbReference type="ARBA" id="ARBA00022692"/>
    </source>
</evidence>
<dbReference type="GO" id="GO:0009055">
    <property type="term" value="F:electron transfer activity"/>
    <property type="evidence" value="ECO:0007669"/>
    <property type="project" value="TreeGrafter"/>
</dbReference>
<evidence type="ECO:0000256" key="11">
    <source>
        <dbReference type="ARBA" id="ARBA00023136"/>
    </source>
</evidence>
<dbReference type="EMBL" id="CP008796">
    <property type="protein sequence ID" value="AIH03734.1"/>
    <property type="molecule type" value="Genomic_DNA"/>
</dbReference>
<dbReference type="Proteomes" id="UP000028481">
    <property type="component" value="Chromosome"/>
</dbReference>
<feature type="transmembrane region" description="Helical" evidence="12">
    <location>
        <begin position="202"/>
        <end position="220"/>
    </location>
</feature>
<dbReference type="GO" id="GO:0046872">
    <property type="term" value="F:metal ion binding"/>
    <property type="evidence" value="ECO:0007669"/>
    <property type="project" value="UniProtKB-KW"/>
</dbReference>
<dbReference type="PaxDb" id="289377-HL41_02395"/>
<evidence type="ECO:0000256" key="10">
    <source>
        <dbReference type="ARBA" id="ARBA00023004"/>
    </source>
</evidence>
<comment type="subcellular location">
    <subcellularLocation>
        <location evidence="1">Cell membrane</location>
        <topology evidence="1">Multi-pass membrane protein</topology>
    </subcellularLocation>
</comment>
<keyword evidence="3" id="KW-0813">Transport</keyword>
<dbReference type="PIRSF" id="PIRSF000267">
    <property type="entry name" value="Cyt_oxidse_sub2"/>
    <property type="match status" value="1"/>
</dbReference>
<proteinExistence type="inferred from homology"/>
<keyword evidence="8" id="KW-0249">Electron transport</keyword>
<keyword evidence="10" id="KW-0408">Iron</keyword>
<dbReference type="GO" id="GO:0016682">
    <property type="term" value="F:oxidoreductase activity, acting on diphenols and related substances as donors, oxygen as acceptor"/>
    <property type="evidence" value="ECO:0007669"/>
    <property type="project" value="TreeGrafter"/>
</dbReference>
<keyword evidence="4" id="KW-1003">Cell membrane</keyword>
<feature type="transmembrane region" description="Helical" evidence="12">
    <location>
        <begin position="120"/>
        <end position="141"/>
    </location>
</feature>
<feature type="transmembrane region" description="Helical" evidence="12">
    <location>
        <begin position="5"/>
        <end position="24"/>
    </location>
</feature>
<protein>
    <submittedName>
        <fullName evidence="13">Cytochrome C oxidase assembly protein</fullName>
    </submittedName>
</protein>
<feature type="transmembrane region" description="Helical" evidence="12">
    <location>
        <begin position="161"/>
        <end position="181"/>
    </location>
</feature>